<dbReference type="SUPFAM" id="SSF51261">
    <property type="entry name" value="Duplicated hybrid motif"/>
    <property type="match status" value="1"/>
</dbReference>
<evidence type="ECO:0000313" key="3">
    <source>
        <dbReference type="EMBL" id="SKA73248.1"/>
    </source>
</evidence>
<proteinExistence type="predicted"/>
<dbReference type="CDD" id="cd12797">
    <property type="entry name" value="M23_peptidase"/>
    <property type="match status" value="1"/>
</dbReference>
<dbReference type="PANTHER" id="PTHR21666:SF270">
    <property type="entry name" value="MUREIN HYDROLASE ACTIVATOR ENVC"/>
    <property type="match status" value="1"/>
</dbReference>
<feature type="coiled-coil region" evidence="1">
    <location>
        <begin position="39"/>
        <end position="136"/>
    </location>
</feature>
<keyword evidence="4" id="KW-1185">Reference proteome</keyword>
<accession>A0A1T4W886</accession>
<dbReference type="AlphaFoldDB" id="A0A1T4W886"/>
<protein>
    <submittedName>
        <fullName evidence="3">Septal ring factor EnvC, activator of murein hydrolases AmiA and AmiB</fullName>
    </submittedName>
</protein>
<gene>
    <name evidence="3" type="ORF">SAMN02745702_01826</name>
</gene>
<keyword evidence="3" id="KW-0378">Hydrolase</keyword>
<name>A0A1T4W886_9BACT</name>
<feature type="domain" description="M23ase beta-sheet core" evidence="2">
    <location>
        <begin position="293"/>
        <end position="385"/>
    </location>
</feature>
<dbReference type="Gene3D" id="1.20.5.340">
    <property type="match status" value="1"/>
</dbReference>
<dbReference type="InterPro" id="IPR011055">
    <property type="entry name" value="Dup_hybrid_motif"/>
</dbReference>
<dbReference type="GO" id="GO:0004222">
    <property type="term" value="F:metalloendopeptidase activity"/>
    <property type="evidence" value="ECO:0007669"/>
    <property type="project" value="TreeGrafter"/>
</dbReference>
<organism evidence="3 4">
    <name type="scientific">Desulfobaculum bizertense DSM 18034</name>
    <dbReference type="NCBI Taxonomy" id="1121442"/>
    <lineage>
        <taxon>Bacteria</taxon>
        <taxon>Pseudomonadati</taxon>
        <taxon>Thermodesulfobacteriota</taxon>
        <taxon>Desulfovibrionia</taxon>
        <taxon>Desulfovibrionales</taxon>
        <taxon>Desulfovibrionaceae</taxon>
        <taxon>Desulfobaculum</taxon>
    </lineage>
</organism>
<evidence type="ECO:0000256" key="1">
    <source>
        <dbReference type="SAM" id="Coils"/>
    </source>
</evidence>
<sequence length="393" mass="43766">MPSRNFFAVTAMIHTALRAIVLCLVSLALGVGSLAPSLAQAKSNELSTLKKNVSSQKKQANKLRSQAQKLSQQEKRLHKDLAKLEHSLKSLRNSVAAKEKDLDTTESQLARTQMQREKTEQSIAEAEKALGKLVQAMWPLKLDALKGKKRSETWAESDRHFVWSSSVYAETRRVLEKLDSQHKALAELEETHTVLLKNAQKQLDSINATKDGLLQKRLQFAQNLRKVRAERLSHEEELSSVISAISTMNYRIKALTGGNIKAQKGLLPSPVSGKRLSSRQLSHDRLEAAPGRHGLSFRTVDGAPVNAIFAGRVVHNNILRGYGRVVILSHGDQYYSLYAFLSESNVSVGQNLQQGQTLGWTGTYPAVDGPGLYFELRFGQKAINPDKWLTLRR</sequence>
<dbReference type="Gene3D" id="2.70.70.10">
    <property type="entry name" value="Glucose Permease (Domain IIA)"/>
    <property type="match status" value="1"/>
</dbReference>
<dbReference type="PANTHER" id="PTHR21666">
    <property type="entry name" value="PEPTIDASE-RELATED"/>
    <property type="match status" value="1"/>
</dbReference>
<dbReference type="STRING" id="1121442.SAMN02745702_01826"/>
<dbReference type="InterPro" id="IPR016047">
    <property type="entry name" value="M23ase_b-sheet_dom"/>
</dbReference>
<dbReference type="EMBL" id="FUYA01000005">
    <property type="protein sequence ID" value="SKA73248.1"/>
    <property type="molecule type" value="Genomic_DNA"/>
</dbReference>
<dbReference type="Proteomes" id="UP000189733">
    <property type="component" value="Unassembled WGS sequence"/>
</dbReference>
<evidence type="ECO:0000313" key="4">
    <source>
        <dbReference type="Proteomes" id="UP000189733"/>
    </source>
</evidence>
<reference evidence="3 4" key="1">
    <citation type="submission" date="2017-02" db="EMBL/GenBank/DDBJ databases">
        <authorList>
            <person name="Peterson S.W."/>
        </authorList>
    </citation>
    <scope>NUCLEOTIDE SEQUENCE [LARGE SCALE GENOMIC DNA]</scope>
    <source>
        <strain evidence="3 4">DSM 18034</strain>
    </source>
</reference>
<dbReference type="InterPro" id="IPR050570">
    <property type="entry name" value="Cell_wall_metabolism_enzyme"/>
</dbReference>
<keyword evidence="1" id="KW-0175">Coiled coil</keyword>
<evidence type="ECO:0000259" key="2">
    <source>
        <dbReference type="Pfam" id="PF01551"/>
    </source>
</evidence>
<dbReference type="Pfam" id="PF01551">
    <property type="entry name" value="Peptidase_M23"/>
    <property type="match status" value="1"/>
</dbReference>